<gene>
    <name evidence="3" type="primary">Piso0_002059</name>
    <name evidence="3" type="ORF">GNLVRS01_PISO0I01988g</name>
</gene>
<feature type="compositionally biased region" description="Polar residues" evidence="1">
    <location>
        <begin position="177"/>
        <end position="186"/>
    </location>
</feature>
<evidence type="ECO:0000259" key="2">
    <source>
        <dbReference type="Pfam" id="PF26147"/>
    </source>
</evidence>
<name>G8YE05_PICSO</name>
<dbReference type="eggNOG" id="ENOG502QR2T">
    <property type="taxonomic scope" value="Eukaryota"/>
</dbReference>
<feature type="compositionally biased region" description="Polar residues" evidence="1">
    <location>
        <begin position="762"/>
        <end position="780"/>
    </location>
</feature>
<feature type="compositionally biased region" description="Polar residues" evidence="1">
    <location>
        <begin position="144"/>
        <end position="159"/>
    </location>
</feature>
<accession>G8YE05</accession>
<dbReference type="InterPro" id="IPR058933">
    <property type="entry name" value="YMC020W-like_ab_hydrolase"/>
</dbReference>
<dbReference type="AlphaFoldDB" id="G8YE05"/>
<evidence type="ECO:0000313" key="3">
    <source>
        <dbReference type="EMBL" id="CCE81404.1"/>
    </source>
</evidence>
<feature type="domain" description="YMC020W-like alpha/beta hydrolase" evidence="2">
    <location>
        <begin position="456"/>
        <end position="753"/>
    </location>
</feature>
<dbReference type="OrthoDB" id="5598028at2759"/>
<evidence type="ECO:0000313" key="4">
    <source>
        <dbReference type="Proteomes" id="UP000005222"/>
    </source>
</evidence>
<organism evidence="3 4">
    <name type="scientific">Pichia sorbitophila (strain ATCC MYA-4447 / BCRC 22081 / CBS 7064 / NBRC 10061 / NRRL Y-12695)</name>
    <name type="common">Hybrid yeast</name>
    <dbReference type="NCBI Taxonomy" id="559304"/>
    <lineage>
        <taxon>Eukaryota</taxon>
        <taxon>Fungi</taxon>
        <taxon>Dikarya</taxon>
        <taxon>Ascomycota</taxon>
        <taxon>Saccharomycotina</taxon>
        <taxon>Pichiomycetes</taxon>
        <taxon>Debaryomycetaceae</taxon>
        <taxon>Millerozyma</taxon>
    </lineage>
</organism>
<dbReference type="PANTHER" id="PTHR47349:SF1">
    <property type="entry name" value="AER328WP"/>
    <property type="match status" value="1"/>
</dbReference>
<dbReference type="EMBL" id="FO082051">
    <property type="protein sequence ID" value="CCE81404.1"/>
    <property type="molecule type" value="Genomic_DNA"/>
</dbReference>
<dbReference type="PANTHER" id="PTHR47349">
    <property type="entry name" value="CHROMOSOME 8, WHOLE GENOME SHOTGUN SEQUENCE"/>
    <property type="match status" value="1"/>
</dbReference>
<dbReference type="InterPro" id="IPR058934">
    <property type="entry name" value="YMC020W-like"/>
</dbReference>
<dbReference type="Pfam" id="PF26147">
    <property type="entry name" value="AB_HYDROLASE_YMC0-YMC35"/>
    <property type="match status" value="1"/>
</dbReference>
<dbReference type="HOGENOM" id="CLU_010834_1_0_1"/>
<sequence length="897" mass="100382">MASISKTKSGWRSLWSRLPEDKDKEQNTPTTSDNQNTEEGNDSRDNTVDNQQENTINDDTLRSVASGQRSGNDTSYKTTTTGSWFPWTFRSRNEASKAGSPVSENRELEDSSQDNKNDVKTEENTDPVEESAPQKTVDRIPSDVNANRGQEEVTSSQADNDNEAINERSAFNKKKSSWSFWNNDSNTGDKKERQKSVSLTNTLVQSTPSIPSRQDVTDGMMQSRQESSKDTATSPPTDVKEGEDAVLYKAHTKPEDLNRINTHTNENLKENVIVPDWNNCLPQCHSSSMTSNSISNSIFGNHSTSNQDTGSNSKVDFKNLRNFLYQLSSRLGFGSQTLTSVVEQGSDNQGTSDTANNIENEVNLLYEKTYRLYGKRLSRLPPHKCACIPNYDKFYSYSDESGAEPQVKRKKIENDESSSISVTNDPSGNLLINRIESNPSSDKKTDLPQIYPKKPNRLQKIKKILIIGVHGFFPTKMIRPIIGHPKGTSLKFANEAEKAIIRYCVENNLIHENSSDVSIQKIALEKEGKIFDRVQFFTEVLHNWTTEINDADFIFIASHSQGCVVSIMLLARLIDSGILKNAISKRIGILGMAGVNNGPFYGVDKSFLMKAYTAIEHESLAELFELTKFDSEQSVVYKKSMQTIVNANVKICFIGSINDQLVPLYSSLASHIFHPNIYRACYIDYSSQTPLFIQKLVSLCCHMVNLGYFDSNVLKELSISLAGPLTGGGHSKIYNDGKVYDLGVKFVLDTDDIVIPYEHSDSCSGNSHPREGGTSNTSGLVSTDSIGYGSSDQLNKTKYSKYQLPISNQIYIKEYNVGKIGTNPFILPWCLRGLLFNIERNWPDNNKLLTVNHGKDIGKSGYDEISEFFKSFESWKPETKALKELKFRLNGIRASKL</sequence>
<keyword evidence="4" id="KW-1185">Reference proteome</keyword>
<feature type="region of interest" description="Disordered" evidence="1">
    <location>
        <begin position="760"/>
        <end position="780"/>
    </location>
</feature>
<feature type="region of interest" description="Disordered" evidence="1">
    <location>
        <begin position="406"/>
        <end position="429"/>
    </location>
</feature>
<dbReference type="Proteomes" id="UP000005222">
    <property type="component" value="Chromosome I"/>
</dbReference>
<dbReference type="InParanoid" id="G8YE05"/>
<feature type="compositionally biased region" description="Polar residues" evidence="1">
    <location>
        <begin position="48"/>
        <end position="83"/>
    </location>
</feature>
<proteinExistence type="predicted"/>
<dbReference type="OMA" id="NIEKNWP"/>
<feature type="compositionally biased region" description="Polar residues" evidence="1">
    <location>
        <begin position="196"/>
        <end position="236"/>
    </location>
</feature>
<dbReference type="FunCoup" id="G8YE05">
    <property type="interactions" value="127"/>
</dbReference>
<feature type="region of interest" description="Disordered" evidence="1">
    <location>
        <begin position="1"/>
        <end position="242"/>
    </location>
</feature>
<protein>
    <submittedName>
        <fullName evidence="3">Piso0_002059 protein</fullName>
    </submittedName>
</protein>
<feature type="compositionally biased region" description="Basic and acidic residues" evidence="1">
    <location>
        <begin position="104"/>
        <end position="123"/>
    </location>
</feature>
<reference evidence="3 4" key="1">
    <citation type="journal article" date="2012" name="G3 (Bethesda)">
        <title>Pichia sorbitophila, an interspecies yeast hybrid reveals early steps of genome resolution following polyploidization.</title>
        <authorList>
            <person name="Leh Louis V."/>
            <person name="Despons L."/>
            <person name="Friedrich A."/>
            <person name="Martin T."/>
            <person name="Durrens P."/>
            <person name="Casaregola S."/>
            <person name="Neuveglise C."/>
            <person name="Fairhead C."/>
            <person name="Marck C."/>
            <person name="Cruz J.A."/>
            <person name="Straub M.L."/>
            <person name="Kugler V."/>
            <person name="Sacerdot C."/>
            <person name="Uzunov Z."/>
            <person name="Thierry A."/>
            <person name="Weiss S."/>
            <person name="Bleykasten C."/>
            <person name="De Montigny J."/>
            <person name="Jacques N."/>
            <person name="Jung P."/>
            <person name="Lemaire M."/>
            <person name="Mallet S."/>
            <person name="Morel G."/>
            <person name="Richard G.F."/>
            <person name="Sarkar A."/>
            <person name="Savel G."/>
            <person name="Schacherer J."/>
            <person name="Seret M.L."/>
            <person name="Talla E."/>
            <person name="Samson G."/>
            <person name="Jubin C."/>
            <person name="Poulain J."/>
            <person name="Vacherie B."/>
            <person name="Barbe V."/>
            <person name="Pelletier E."/>
            <person name="Sherman D.J."/>
            <person name="Westhof E."/>
            <person name="Weissenbach J."/>
            <person name="Baret P.V."/>
            <person name="Wincker P."/>
            <person name="Gaillardin C."/>
            <person name="Dujon B."/>
            <person name="Souciet J.L."/>
        </authorList>
    </citation>
    <scope>NUCLEOTIDE SEQUENCE [LARGE SCALE GENOMIC DNA]</scope>
    <source>
        <strain evidence="4">ATCC MYA-4447 / BCRC 22081 / CBS 7064 / NBRC 10061 / NRRL Y-12695</strain>
    </source>
</reference>
<evidence type="ECO:0000256" key="1">
    <source>
        <dbReference type="SAM" id="MobiDB-lite"/>
    </source>
</evidence>
<feature type="compositionally biased region" description="Polar residues" evidence="1">
    <location>
        <begin position="417"/>
        <end position="427"/>
    </location>
</feature>
<feature type="compositionally biased region" description="Polar residues" evidence="1">
    <location>
        <begin position="1"/>
        <end position="10"/>
    </location>
</feature>
<feature type="compositionally biased region" description="Polar residues" evidence="1">
    <location>
        <begin position="27"/>
        <end position="38"/>
    </location>
</feature>